<feature type="binding site" evidence="7">
    <location>
        <position position="170"/>
    </location>
    <ligand>
        <name>Zn(2+)</name>
        <dbReference type="ChEBI" id="CHEBI:29105"/>
        <label>1</label>
    </ligand>
</feature>
<dbReference type="Proteomes" id="UP001312865">
    <property type="component" value="Unassembled WGS sequence"/>
</dbReference>
<evidence type="ECO:0000256" key="6">
    <source>
        <dbReference type="ARBA" id="ARBA00048496"/>
    </source>
</evidence>
<comment type="pathway">
    <text evidence="7">Amino-acid degradation; L-tryptophan degradation via kynurenine pathway; L-kynurenine from L-tryptophan: step 2/2.</text>
</comment>
<evidence type="ECO:0000313" key="8">
    <source>
        <dbReference type="EMBL" id="MEI5908312.1"/>
    </source>
</evidence>
<accession>A0ABU8HG91</accession>
<comment type="similarity">
    <text evidence="7">Belongs to the Cyclase 1 superfamily. KynB family.</text>
</comment>
<feature type="binding site" evidence="7">
    <location>
        <position position="170"/>
    </location>
    <ligand>
        <name>Zn(2+)</name>
        <dbReference type="ChEBI" id="CHEBI:29105"/>
        <label>2</label>
    </ligand>
</feature>
<dbReference type="HAMAP" id="MF_01969">
    <property type="entry name" value="KynB"/>
    <property type="match status" value="1"/>
</dbReference>
<keyword evidence="9" id="KW-1185">Reference proteome</keyword>
<sequence>MKLYDISRKLHQTTAVWPGDTPYSFDMAWTKLESGSVNVGKVEMSVHSGTHVDAPYHFDEEGKKIDELDLTIYWGTAKVVDVSGQPMITKELVDSLELDGVQRVLFKTNKWTDTTVFPEVIPPIESGVANCLVKKGVLLIGVDVPSVDPISSKELVAHHELNQCKIHILEGIDLTAVQPRNYELVAMPLPIAGGDGSPVRAVLRELKYEGGSGNE</sequence>
<comment type="caution">
    <text evidence="8">The sequence shown here is derived from an EMBL/GenBank/DDBJ whole genome shotgun (WGS) entry which is preliminary data.</text>
</comment>
<feature type="binding site" evidence="7">
    <location>
        <position position="53"/>
    </location>
    <ligand>
        <name>Zn(2+)</name>
        <dbReference type="ChEBI" id="CHEBI:29105"/>
        <label>1</label>
    </ligand>
</feature>
<keyword evidence="3 7" id="KW-0378">Hydrolase</keyword>
<evidence type="ECO:0000256" key="5">
    <source>
        <dbReference type="ARBA" id="ARBA00023079"/>
    </source>
</evidence>
<feature type="binding site" evidence="7">
    <location>
        <position position="51"/>
    </location>
    <ligand>
        <name>Zn(2+)</name>
        <dbReference type="ChEBI" id="CHEBI:29105"/>
        <label>1</label>
    </ligand>
</feature>
<dbReference type="Gene3D" id="3.50.30.50">
    <property type="entry name" value="Putative cyclase"/>
    <property type="match status" value="1"/>
</dbReference>
<gene>
    <name evidence="7 8" type="primary">kynB</name>
    <name evidence="8" type="ORF">WAK64_14740</name>
</gene>
<keyword evidence="5 7" id="KW-0823">Tryptophan catabolism</keyword>
<comment type="subunit">
    <text evidence="7">Homodimer.</text>
</comment>
<feature type="binding site" evidence="7">
    <location>
        <position position="53"/>
    </location>
    <ligand>
        <name>Zn(2+)</name>
        <dbReference type="ChEBI" id="CHEBI:29105"/>
        <label>2</label>
    </ligand>
</feature>
<feature type="binding site" evidence="7">
    <location>
        <position position="17"/>
    </location>
    <ligand>
        <name>substrate</name>
    </ligand>
</feature>
<dbReference type="EC" id="3.5.1.9" evidence="7"/>
<dbReference type="RefSeq" id="WP_336587757.1">
    <property type="nucleotide sequence ID" value="NZ_JBBAXC010000012.1"/>
</dbReference>
<dbReference type="GO" id="GO:0004061">
    <property type="term" value="F:arylformamidase activity"/>
    <property type="evidence" value="ECO:0007669"/>
    <property type="project" value="UniProtKB-EC"/>
</dbReference>
<evidence type="ECO:0000256" key="4">
    <source>
        <dbReference type="ARBA" id="ARBA00022833"/>
    </source>
</evidence>
<evidence type="ECO:0000313" key="9">
    <source>
        <dbReference type="Proteomes" id="UP001312865"/>
    </source>
</evidence>
<protein>
    <recommendedName>
        <fullName evidence="7">Kynurenine formamidase</fullName>
        <shortName evidence="7">KFA</shortName>
        <shortName evidence="7">KFase</shortName>
        <ecNumber evidence="7">3.5.1.9</ecNumber>
    </recommendedName>
    <alternativeName>
        <fullName evidence="7">Arylformamidase</fullName>
    </alternativeName>
    <alternativeName>
        <fullName evidence="7">N-formylkynurenine formamidase</fullName>
        <shortName evidence="7">FKF</shortName>
    </alternativeName>
</protein>
<keyword evidence="2 7" id="KW-0479">Metal-binding</keyword>
<dbReference type="InterPro" id="IPR007325">
    <property type="entry name" value="KFase/CYL"/>
</dbReference>
<dbReference type="PANTHER" id="PTHR31118:SF32">
    <property type="entry name" value="KYNURENINE FORMAMIDASE"/>
    <property type="match status" value="1"/>
</dbReference>
<organism evidence="8 9">
    <name type="scientific">Bacillus spongiae</name>
    <dbReference type="NCBI Taxonomy" id="2683610"/>
    <lineage>
        <taxon>Bacteria</taxon>
        <taxon>Bacillati</taxon>
        <taxon>Bacillota</taxon>
        <taxon>Bacilli</taxon>
        <taxon>Bacillales</taxon>
        <taxon>Bacillaceae</taxon>
        <taxon>Bacillus</taxon>
    </lineage>
</organism>
<feature type="binding site" evidence="7">
    <location>
        <position position="158"/>
    </location>
    <ligand>
        <name>Zn(2+)</name>
        <dbReference type="ChEBI" id="CHEBI:29105"/>
        <label>2</label>
    </ligand>
</feature>
<evidence type="ECO:0000256" key="3">
    <source>
        <dbReference type="ARBA" id="ARBA00022801"/>
    </source>
</evidence>
<dbReference type="InterPro" id="IPR017484">
    <property type="entry name" value="Kynurenine_formamidase_bac"/>
</dbReference>
<keyword evidence="4 7" id="KW-0862">Zinc</keyword>
<dbReference type="EMBL" id="JBBAXC010000012">
    <property type="protein sequence ID" value="MEI5908312.1"/>
    <property type="molecule type" value="Genomic_DNA"/>
</dbReference>
<dbReference type="PANTHER" id="PTHR31118">
    <property type="entry name" value="CYCLASE-LIKE PROTEIN 2"/>
    <property type="match status" value="1"/>
</dbReference>
<dbReference type="InterPro" id="IPR037175">
    <property type="entry name" value="KFase_sf"/>
</dbReference>
<comment type="cofactor">
    <cofactor evidence="7">
        <name>Zn(2+)</name>
        <dbReference type="ChEBI" id="CHEBI:29105"/>
    </cofactor>
    <text evidence="7">Binds 2 zinc ions per subunit.</text>
</comment>
<dbReference type="SUPFAM" id="SSF102198">
    <property type="entry name" value="Putative cyclase"/>
    <property type="match status" value="1"/>
</dbReference>
<evidence type="ECO:0000256" key="2">
    <source>
        <dbReference type="ARBA" id="ARBA00022723"/>
    </source>
</evidence>
<dbReference type="NCBIfam" id="TIGR03035">
    <property type="entry name" value="trp_arylform"/>
    <property type="match status" value="1"/>
</dbReference>
<comment type="function">
    <text evidence="1 7">Catalyzes the hydrolysis of N-formyl-L-kynurenine to L-kynurenine, the second step in the kynurenine pathway of tryptophan degradation.</text>
</comment>
<evidence type="ECO:0000256" key="7">
    <source>
        <dbReference type="HAMAP-Rule" id="MF_01969"/>
    </source>
</evidence>
<feature type="binding site" evidence="7">
    <location>
        <position position="47"/>
    </location>
    <ligand>
        <name>Zn(2+)</name>
        <dbReference type="ChEBI" id="CHEBI:29105"/>
        <label>1</label>
    </ligand>
</feature>
<comment type="catalytic activity">
    <reaction evidence="6 7">
        <text>N-formyl-L-kynurenine + H2O = L-kynurenine + formate + H(+)</text>
        <dbReference type="Rhea" id="RHEA:13009"/>
        <dbReference type="ChEBI" id="CHEBI:15377"/>
        <dbReference type="ChEBI" id="CHEBI:15378"/>
        <dbReference type="ChEBI" id="CHEBI:15740"/>
        <dbReference type="ChEBI" id="CHEBI:57959"/>
        <dbReference type="ChEBI" id="CHEBI:58629"/>
        <dbReference type="EC" id="3.5.1.9"/>
    </reaction>
</comment>
<proteinExistence type="inferred from homology"/>
<dbReference type="Pfam" id="PF04199">
    <property type="entry name" value="Cyclase"/>
    <property type="match status" value="1"/>
</dbReference>
<reference evidence="8 9" key="1">
    <citation type="journal article" date="2018" name="J. Microbiol.">
        <title>Bacillus spongiae sp. nov., isolated from sponge of Jeju Island.</title>
        <authorList>
            <person name="Lee G.E."/>
            <person name="Im W.T."/>
            <person name="Park J.S."/>
        </authorList>
    </citation>
    <scope>NUCLEOTIDE SEQUENCE [LARGE SCALE GENOMIC DNA]</scope>
    <source>
        <strain evidence="8 9">135PIL107-10</strain>
    </source>
</reference>
<feature type="active site" description="Proton donor/acceptor" evidence="7">
    <location>
        <position position="57"/>
    </location>
</feature>
<evidence type="ECO:0000256" key="1">
    <source>
        <dbReference type="ARBA" id="ARBA00002204"/>
    </source>
</evidence>
<name>A0ABU8HG91_9BACI</name>